<feature type="region of interest" description="Disordered" evidence="1">
    <location>
        <begin position="1"/>
        <end position="31"/>
    </location>
</feature>
<gene>
    <name evidence="2" type="ORF">BN874_2260006</name>
</gene>
<sequence>MATRLERLGGLSMTEEDQSSPSDGRFLRFDDPLQNSRGLDCDNCGY</sequence>
<protein>
    <submittedName>
        <fullName evidence="2">Uncharacterized protein</fullName>
    </submittedName>
</protein>
<evidence type="ECO:0000256" key="1">
    <source>
        <dbReference type="SAM" id="MobiDB-lite"/>
    </source>
</evidence>
<dbReference type="Proteomes" id="UP000019184">
    <property type="component" value="Unassembled WGS sequence"/>
</dbReference>
<organism evidence="2 3">
    <name type="scientific">Candidatus Contendobacter odensis Run_B_J11</name>
    <dbReference type="NCBI Taxonomy" id="1400861"/>
    <lineage>
        <taxon>Bacteria</taxon>
        <taxon>Pseudomonadati</taxon>
        <taxon>Pseudomonadota</taxon>
        <taxon>Gammaproteobacteria</taxon>
        <taxon>Candidatus Competibacteraceae</taxon>
        <taxon>Candidatus Contendibacter</taxon>
    </lineage>
</organism>
<evidence type="ECO:0000313" key="2">
    <source>
        <dbReference type="EMBL" id="CDH45344.1"/>
    </source>
</evidence>
<keyword evidence="3" id="KW-1185">Reference proteome</keyword>
<accession>A0A7U7GCL7</accession>
<comment type="caution">
    <text evidence="2">The sequence shown here is derived from an EMBL/GenBank/DDBJ whole genome shotgun (WGS) entry which is preliminary data.</text>
</comment>
<reference evidence="2 3" key="1">
    <citation type="journal article" date="2014" name="ISME J.">
        <title>Candidatus Competibacter-lineage genomes retrieved from metagenomes reveal functional metabolic diversity.</title>
        <authorList>
            <person name="McIlroy S.J."/>
            <person name="Albertsen M."/>
            <person name="Andresen E.K."/>
            <person name="Saunders A.M."/>
            <person name="Kristiansen R."/>
            <person name="Stokholm-Bjerregaard M."/>
            <person name="Nielsen K.L."/>
            <person name="Nielsen P.H."/>
        </authorList>
    </citation>
    <scope>NUCLEOTIDE SEQUENCE [LARGE SCALE GENOMIC DNA]</scope>
    <source>
        <strain evidence="2 3">Run_B_J11</strain>
    </source>
</reference>
<proteinExistence type="predicted"/>
<dbReference type="AlphaFoldDB" id="A0A7U7GCL7"/>
<name>A0A7U7GCL7_9GAMM</name>
<evidence type="ECO:0000313" key="3">
    <source>
        <dbReference type="Proteomes" id="UP000019184"/>
    </source>
</evidence>
<dbReference type="EMBL" id="CBTK010000142">
    <property type="protein sequence ID" value="CDH45344.1"/>
    <property type="molecule type" value="Genomic_DNA"/>
</dbReference>